<dbReference type="AlphaFoldDB" id="A0A3R9KP26"/>
<proteinExistence type="predicted"/>
<name>A0A3R9KP26_STRMT</name>
<accession>A0A3R9KP26</accession>
<reference evidence="1 2" key="1">
    <citation type="submission" date="2018-11" db="EMBL/GenBank/DDBJ databases">
        <title>Species Designations Belie Phenotypic and Genotypic Heterogeneity in Oral Streptococci.</title>
        <authorList>
            <person name="Velsko I."/>
        </authorList>
    </citation>
    <scope>NUCLEOTIDE SEQUENCE [LARGE SCALE GENOMIC DNA]</scope>
    <source>
        <strain evidence="1 2">BCC30</strain>
    </source>
</reference>
<dbReference type="Proteomes" id="UP000271977">
    <property type="component" value="Unassembled WGS sequence"/>
</dbReference>
<evidence type="ECO:0000313" key="2">
    <source>
        <dbReference type="Proteomes" id="UP000271977"/>
    </source>
</evidence>
<organism evidence="1 2">
    <name type="scientific">Streptococcus mitis</name>
    <dbReference type="NCBI Taxonomy" id="28037"/>
    <lineage>
        <taxon>Bacteria</taxon>
        <taxon>Bacillati</taxon>
        <taxon>Bacillota</taxon>
        <taxon>Bacilli</taxon>
        <taxon>Lactobacillales</taxon>
        <taxon>Streptococcaceae</taxon>
        <taxon>Streptococcus</taxon>
        <taxon>Streptococcus mitis group</taxon>
    </lineage>
</organism>
<evidence type="ECO:0000313" key="1">
    <source>
        <dbReference type="EMBL" id="RSJ91605.1"/>
    </source>
</evidence>
<dbReference type="RefSeq" id="WP_125429793.1">
    <property type="nucleotide sequence ID" value="NZ_RJPV01000001.1"/>
</dbReference>
<comment type="caution">
    <text evidence="1">The sequence shown here is derived from an EMBL/GenBank/DDBJ whole genome shotgun (WGS) entry which is preliminary data.</text>
</comment>
<protein>
    <submittedName>
        <fullName evidence="1">Uncharacterized protein</fullName>
    </submittedName>
</protein>
<sequence length="105" mass="12481">MDQVELLKMYAVRLAKRLGDNQKYMEFTASRDTGHGIETMTAEVSRYGKFIKVIYYYEGCHANKKLPKRNYASLFVLVEECYPFDFIRRVAYTYFPDIEKLLEQL</sequence>
<gene>
    <name evidence="1" type="ORF">D8789_01305</name>
</gene>
<dbReference type="EMBL" id="RJPV01000001">
    <property type="protein sequence ID" value="RSJ91605.1"/>
    <property type="molecule type" value="Genomic_DNA"/>
</dbReference>